<organism evidence="1 2">
    <name type="scientific">Aminithiophilus ramosus</name>
    <dbReference type="NCBI Taxonomy" id="3029084"/>
    <lineage>
        <taxon>Bacteria</taxon>
        <taxon>Thermotogati</taxon>
        <taxon>Synergistota</taxon>
        <taxon>Synergistia</taxon>
        <taxon>Synergistales</taxon>
        <taxon>Aminithiophilaceae</taxon>
        <taxon>Aminithiophilus</taxon>
    </lineage>
</organism>
<reference evidence="2" key="1">
    <citation type="submission" date="2021-04" db="EMBL/GenBank/DDBJ databases">
        <title>A novel Synergistetes isolate from a pyrite-forming mixed culture.</title>
        <authorList>
            <person name="Bunk B."/>
            <person name="Sproer C."/>
            <person name="Spring S."/>
            <person name="Pester M."/>
        </authorList>
    </citation>
    <scope>NUCLEOTIDE SEQUENCE [LARGE SCALE GENOMIC DNA]</scope>
    <source>
        <strain evidence="2">J.5.4.2-T.3.5.2</strain>
    </source>
</reference>
<keyword evidence="2" id="KW-1185">Reference proteome</keyword>
<accession>A0A9Q7ASP5</accession>
<gene>
    <name evidence="1" type="ORF">KAR29_04965</name>
</gene>
<dbReference type="EMBL" id="CP072943">
    <property type="protein sequence ID" value="QTX33246.1"/>
    <property type="molecule type" value="Genomic_DNA"/>
</dbReference>
<dbReference type="AlphaFoldDB" id="A0A9Q7ASP5"/>
<sequence>MSSANFTITFEGFALENHEMDIRALAPALLAVNNLIEEASDILNDKHCRVTVNVKAGFKTGSFGVDLSIGQIVTNAISFLNSESVIAAVTLCGLLGLTVNCGKGLVPVVKWLRERSIRLIRNNGDGTATITTEDGDSEVIDERIVRLLEDLEIRQALEKAIKVPLEEEGIERIRFESDKGESATISKSEAPYFRAPTFEGNVLLDSTKEIYLKPLSISFLEGNKWRFSDGAQTFFATIRDEVFVGGIQQGEISFSKGDLLKVLLRTIQREDVAGFKTEHEVLEVIEHKKTGRQLRFPIDDGKS</sequence>
<dbReference type="Proteomes" id="UP000671879">
    <property type="component" value="Chromosome"/>
</dbReference>
<name>A0A9Q7ASP5_9BACT</name>
<evidence type="ECO:0000313" key="1">
    <source>
        <dbReference type="EMBL" id="QTX33246.1"/>
    </source>
</evidence>
<proteinExistence type="predicted"/>
<dbReference type="RefSeq" id="WP_274374523.1">
    <property type="nucleotide sequence ID" value="NZ_CP072943.1"/>
</dbReference>
<dbReference type="KEGG" id="aram:KAR29_04965"/>
<evidence type="ECO:0000313" key="2">
    <source>
        <dbReference type="Proteomes" id="UP000671879"/>
    </source>
</evidence>
<protein>
    <submittedName>
        <fullName evidence="1">Uncharacterized protein</fullName>
    </submittedName>
</protein>